<name>A0A553NIM7_9TELE</name>
<dbReference type="GO" id="GO:0004419">
    <property type="term" value="F:hydroxymethylglutaryl-CoA lyase activity"/>
    <property type="evidence" value="ECO:0007669"/>
    <property type="project" value="UniProtKB-EC"/>
</dbReference>
<organism evidence="8 9">
    <name type="scientific">Danionella cerebrum</name>
    <dbReference type="NCBI Taxonomy" id="2873325"/>
    <lineage>
        <taxon>Eukaryota</taxon>
        <taxon>Metazoa</taxon>
        <taxon>Chordata</taxon>
        <taxon>Craniata</taxon>
        <taxon>Vertebrata</taxon>
        <taxon>Euteleostomi</taxon>
        <taxon>Actinopterygii</taxon>
        <taxon>Neopterygii</taxon>
        <taxon>Teleostei</taxon>
        <taxon>Ostariophysi</taxon>
        <taxon>Cypriniformes</taxon>
        <taxon>Danionidae</taxon>
        <taxon>Danioninae</taxon>
        <taxon>Danionella</taxon>
    </lineage>
</organism>
<keyword evidence="4" id="KW-0479">Metal-binding</keyword>
<dbReference type="NCBIfam" id="NF004283">
    <property type="entry name" value="PRK05692.1"/>
    <property type="match status" value="1"/>
</dbReference>
<proteinExistence type="inferred from homology"/>
<dbReference type="FunFam" id="3.20.20.70:FF:000201">
    <property type="entry name" value="Hydroxymethylglutaryl-CoA lyase"/>
    <property type="match status" value="1"/>
</dbReference>
<evidence type="ECO:0000256" key="1">
    <source>
        <dbReference type="ARBA" id="ARBA00005143"/>
    </source>
</evidence>
<dbReference type="OrthoDB" id="1905920at2759"/>
<comment type="similarity">
    <text evidence="2">Belongs to the HMG-CoA lyase family.</text>
</comment>
<dbReference type="Gene3D" id="3.20.20.70">
    <property type="entry name" value="Aldolase class I"/>
    <property type="match status" value="2"/>
</dbReference>
<evidence type="ECO:0000259" key="7">
    <source>
        <dbReference type="PROSITE" id="PS50991"/>
    </source>
</evidence>
<dbReference type="CDD" id="cd07938">
    <property type="entry name" value="DRE_TIM_HMGL"/>
    <property type="match status" value="1"/>
</dbReference>
<dbReference type="GO" id="GO:0046951">
    <property type="term" value="P:ketone body biosynthetic process"/>
    <property type="evidence" value="ECO:0007669"/>
    <property type="project" value="TreeGrafter"/>
</dbReference>
<dbReference type="InterPro" id="IPR043594">
    <property type="entry name" value="HMGL"/>
</dbReference>
<dbReference type="GO" id="GO:0006552">
    <property type="term" value="P:L-leucine catabolic process"/>
    <property type="evidence" value="ECO:0007669"/>
    <property type="project" value="TreeGrafter"/>
</dbReference>
<evidence type="ECO:0000256" key="6">
    <source>
        <dbReference type="ARBA" id="ARBA00049877"/>
    </source>
</evidence>
<gene>
    <name evidence="8" type="ORF">DNTS_014061</name>
</gene>
<comment type="caution">
    <text evidence="8">The sequence shown here is derived from an EMBL/GenBank/DDBJ whole genome shotgun (WGS) entry which is preliminary data.</text>
</comment>
<dbReference type="EMBL" id="SRMA01026937">
    <property type="protein sequence ID" value="TRY65258.1"/>
    <property type="molecule type" value="Genomic_DNA"/>
</dbReference>
<protein>
    <recommendedName>
        <fullName evidence="3">hydroxymethylglutaryl-CoA lyase</fullName>
        <ecNumber evidence="3">4.1.3.4</ecNumber>
    </recommendedName>
</protein>
<sequence>MVPTEVKIQLIDLLSQTGLPVIEATSFVSSKWVAQMADHTAVLTGIKRSPDVRYPVLTPNIQGFQAAVAAGASEVAVFASASETFSWKNINCSIEESLERFEQVIRAAQQEGIPVRGYVSCALGCPYEGPVKPSQVTKVAKCLFELGCYELSLGDTIGLGTAGSMAEMLRDVLTEVPVRALAVHCHDTYGQALPNILIALQMGVSVVDCSVAGLGGCPFAKGASGNVATEDVLYMLHGLGIETMGVSVVDCSVAGLGGCPFAKGASGNVATEDVLYMLHGLGIETGVDLLKVIEAGEFICQALRRASSSKVSRAIKNI</sequence>
<dbReference type="AlphaFoldDB" id="A0A553NIM7"/>
<dbReference type="UniPathway" id="UPA00896">
    <property type="reaction ID" value="UER00863"/>
</dbReference>
<evidence type="ECO:0000313" key="9">
    <source>
        <dbReference type="Proteomes" id="UP000316079"/>
    </source>
</evidence>
<comment type="pathway">
    <text evidence="1">Metabolic intermediate metabolism; (S)-3-hydroxy-3-methylglutaryl-CoA degradation; acetoacetate from (S)-3-hydroxy-3-methylglutaryl-CoA: step 1/1.</text>
</comment>
<dbReference type="GO" id="GO:0046872">
    <property type="term" value="F:metal ion binding"/>
    <property type="evidence" value="ECO:0007669"/>
    <property type="project" value="UniProtKB-KW"/>
</dbReference>
<evidence type="ECO:0000256" key="2">
    <source>
        <dbReference type="ARBA" id="ARBA00009405"/>
    </source>
</evidence>
<dbReference type="EC" id="4.1.3.4" evidence="3"/>
<dbReference type="Pfam" id="PF00682">
    <property type="entry name" value="HMGL-like"/>
    <property type="match status" value="2"/>
</dbReference>
<evidence type="ECO:0000313" key="8">
    <source>
        <dbReference type="EMBL" id="TRY65258.1"/>
    </source>
</evidence>
<dbReference type="PROSITE" id="PS50991">
    <property type="entry name" value="PYR_CT"/>
    <property type="match status" value="1"/>
</dbReference>
<evidence type="ECO:0000256" key="5">
    <source>
        <dbReference type="ARBA" id="ARBA00023239"/>
    </source>
</evidence>
<feature type="domain" description="Pyruvate carboxyltransferase" evidence="7">
    <location>
        <begin position="1"/>
        <end position="252"/>
    </location>
</feature>
<comment type="catalytic activity">
    <reaction evidence="6">
        <text>(3S)-3-hydroxy-3-methylglutaryl-CoA = acetoacetate + acetyl-CoA</text>
        <dbReference type="Rhea" id="RHEA:24404"/>
        <dbReference type="ChEBI" id="CHEBI:13705"/>
        <dbReference type="ChEBI" id="CHEBI:43074"/>
        <dbReference type="ChEBI" id="CHEBI:57288"/>
        <dbReference type="EC" id="4.1.3.4"/>
    </reaction>
</comment>
<dbReference type="PANTHER" id="PTHR42738:SF16">
    <property type="entry name" value="3-HYDROXY-3-METHYLGLUTARYL-COA LYASE, CYTOPLASMIC"/>
    <property type="match status" value="1"/>
</dbReference>
<dbReference type="InterPro" id="IPR013785">
    <property type="entry name" value="Aldolase_TIM"/>
</dbReference>
<keyword evidence="9" id="KW-1185">Reference proteome</keyword>
<reference evidence="8 9" key="1">
    <citation type="journal article" date="2019" name="Sci. Data">
        <title>Hybrid genome assembly and annotation of Danionella translucida.</title>
        <authorList>
            <person name="Kadobianskyi M."/>
            <person name="Schulze L."/>
            <person name="Schuelke M."/>
            <person name="Judkewitz B."/>
        </authorList>
    </citation>
    <scope>NUCLEOTIDE SEQUENCE [LARGE SCALE GENOMIC DNA]</scope>
    <source>
        <strain evidence="8 9">Bolton</strain>
    </source>
</reference>
<keyword evidence="5" id="KW-0456">Lyase</keyword>
<dbReference type="PANTHER" id="PTHR42738">
    <property type="entry name" value="HYDROXYMETHYLGLUTARYL-COA LYASE"/>
    <property type="match status" value="1"/>
</dbReference>
<dbReference type="Proteomes" id="UP000316079">
    <property type="component" value="Unassembled WGS sequence"/>
</dbReference>
<dbReference type="InterPro" id="IPR000891">
    <property type="entry name" value="PYR_CT"/>
</dbReference>
<evidence type="ECO:0000256" key="3">
    <source>
        <dbReference type="ARBA" id="ARBA00012910"/>
    </source>
</evidence>
<accession>A0A553NIM7</accession>
<evidence type="ECO:0000256" key="4">
    <source>
        <dbReference type="ARBA" id="ARBA00022723"/>
    </source>
</evidence>
<dbReference type="SUPFAM" id="SSF51569">
    <property type="entry name" value="Aldolase"/>
    <property type="match status" value="2"/>
</dbReference>